<keyword evidence="2 5" id="KW-0238">DNA-binding</keyword>
<dbReference type="PANTHER" id="PTHR46796:SF7">
    <property type="entry name" value="ARAC FAMILY TRANSCRIPTIONAL REGULATOR"/>
    <property type="match status" value="1"/>
</dbReference>
<evidence type="ECO:0000313" key="5">
    <source>
        <dbReference type="EMBL" id="MBB4914817.1"/>
    </source>
</evidence>
<keyword evidence="1" id="KW-0805">Transcription regulation</keyword>
<accession>A0A7W7VLM0</accession>
<reference evidence="5 6" key="1">
    <citation type="submission" date="2020-08" db="EMBL/GenBank/DDBJ databases">
        <title>Genomic Encyclopedia of Type Strains, Phase III (KMG-III): the genomes of soil and plant-associated and newly described type strains.</title>
        <authorList>
            <person name="Whitman W."/>
        </authorList>
    </citation>
    <scope>NUCLEOTIDE SEQUENCE [LARGE SCALE GENOMIC DNA]</scope>
    <source>
        <strain evidence="5 6">CECT 8840</strain>
    </source>
</reference>
<dbReference type="Pfam" id="PF12833">
    <property type="entry name" value="HTH_18"/>
    <property type="match status" value="1"/>
</dbReference>
<feature type="domain" description="HTH araC/xylS-type" evidence="4">
    <location>
        <begin position="212"/>
        <end position="311"/>
    </location>
</feature>
<protein>
    <submittedName>
        <fullName evidence="5">AraC-like DNA-binding protein</fullName>
    </submittedName>
</protein>
<dbReference type="Pfam" id="PF12852">
    <property type="entry name" value="Cupin_6"/>
    <property type="match status" value="1"/>
</dbReference>
<evidence type="ECO:0000256" key="2">
    <source>
        <dbReference type="ARBA" id="ARBA00023125"/>
    </source>
</evidence>
<dbReference type="InterPro" id="IPR050204">
    <property type="entry name" value="AraC_XylS_family_regulators"/>
</dbReference>
<dbReference type="Proteomes" id="UP000552644">
    <property type="component" value="Unassembled WGS sequence"/>
</dbReference>
<proteinExistence type="predicted"/>
<dbReference type="InterPro" id="IPR009057">
    <property type="entry name" value="Homeodomain-like_sf"/>
</dbReference>
<dbReference type="InterPro" id="IPR011051">
    <property type="entry name" value="RmlC_Cupin_sf"/>
</dbReference>
<dbReference type="GO" id="GO:0043565">
    <property type="term" value="F:sequence-specific DNA binding"/>
    <property type="evidence" value="ECO:0007669"/>
    <property type="project" value="InterPro"/>
</dbReference>
<dbReference type="PROSITE" id="PS01124">
    <property type="entry name" value="HTH_ARAC_FAMILY_2"/>
    <property type="match status" value="1"/>
</dbReference>
<dbReference type="PROSITE" id="PS00041">
    <property type="entry name" value="HTH_ARAC_FAMILY_1"/>
    <property type="match status" value="1"/>
</dbReference>
<sequence>MRDRPPADVLGTLLRHVRITTSTFGRIELGAPWGAKLGPRGTVSLHHLLEGEMWLELDGHDIHVGRRDLLILPHGTPYTLRHRPGAPVEDEARWRTPPVPGALSVRRRHGGDGARTVVLCAELGVEGAARAMLMRALPSVLRFPAGGSGEAMPGLDRLLDVLREEVREARSGAPLIAARLAELLLLRAVREELERPATAGSWRAALTDDRVARALDAIYGAPERPWSVVTLARTAGMSRTVFAQRFRDLVGESPFAHLTRWRMEVAKTTLRDHPGRTLGEIASSVGYADEFAFGTAFRRVVGIPPGAYRTAAERPEPPS</sequence>
<evidence type="ECO:0000256" key="1">
    <source>
        <dbReference type="ARBA" id="ARBA00023015"/>
    </source>
</evidence>
<name>A0A7W7VLM0_9ACTN</name>
<dbReference type="Gene3D" id="1.10.10.60">
    <property type="entry name" value="Homeodomain-like"/>
    <property type="match status" value="2"/>
</dbReference>
<dbReference type="InterPro" id="IPR018062">
    <property type="entry name" value="HTH_AraC-typ_CS"/>
</dbReference>
<dbReference type="InterPro" id="IPR018060">
    <property type="entry name" value="HTH_AraC"/>
</dbReference>
<dbReference type="SUPFAM" id="SSF46689">
    <property type="entry name" value="Homeodomain-like"/>
    <property type="match status" value="2"/>
</dbReference>
<dbReference type="GO" id="GO:0003700">
    <property type="term" value="F:DNA-binding transcription factor activity"/>
    <property type="evidence" value="ECO:0007669"/>
    <property type="project" value="InterPro"/>
</dbReference>
<dbReference type="SMART" id="SM00342">
    <property type="entry name" value="HTH_ARAC"/>
    <property type="match status" value="1"/>
</dbReference>
<dbReference type="RefSeq" id="WP_184713566.1">
    <property type="nucleotide sequence ID" value="NZ_JACHJP010000002.1"/>
</dbReference>
<organism evidence="5 6">
    <name type="scientific">Streptosporangium saharense</name>
    <dbReference type="NCBI Taxonomy" id="1706840"/>
    <lineage>
        <taxon>Bacteria</taxon>
        <taxon>Bacillati</taxon>
        <taxon>Actinomycetota</taxon>
        <taxon>Actinomycetes</taxon>
        <taxon>Streptosporangiales</taxon>
        <taxon>Streptosporangiaceae</taxon>
        <taxon>Streptosporangium</taxon>
    </lineage>
</organism>
<dbReference type="AlphaFoldDB" id="A0A7W7VLM0"/>
<keyword evidence="3" id="KW-0804">Transcription</keyword>
<evidence type="ECO:0000313" key="6">
    <source>
        <dbReference type="Proteomes" id="UP000552644"/>
    </source>
</evidence>
<gene>
    <name evidence="5" type="ORF">FHS44_001902</name>
</gene>
<dbReference type="InterPro" id="IPR032783">
    <property type="entry name" value="AraC_lig"/>
</dbReference>
<dbReference type="SUPFAM" id="SSF51182">
    <property type="entry name" value="RmlC-like cupins"/>
    <property type="match status" value="1"/>
</dbReference>
<dbReference type="PANTHER" id="PTHR46796">
    <property type="entry name" value="HTH-TYPE TRANSCRIPTIONAL ACTIVATOR RHAS-RELATED"/>
    <property type="match status" value="1"/>
</dbReference>
<evidence type="ECO:0000259" key="4">
    <source>
        <dbReference type="PROSITE" id="PS01124"/>
    </source>
</evidence>
<dbReference type="EMBL" id="JACHJP010000002">
    <property type="protein sequence ID" value="MBB4914817.1"/>
    <property type="molecule type" value="Genomic_DNA"/>
</dbReference>
<evidence type="ECO:0000256" key="3">
    <source>
        <dbReference type="ARBA" id="ARBA00023163"/>
    </source>
</evidence>
<comment type="caution">
    <text evidence="5">The sequence shown here is derived from an EMBL/GenBank/DDBJ whole genome shotgun (WGS) entry which is preliminary data.</text>
</comment>
<keyword evidence="6" id="KW-1185">Reference proteome</keyword>